<keyword evidence="2" id="KW-1185">Reference proteome</keyword>
<gene>
    <name evidence="1" type="ORF">M896_051640</name>
</gene>
<dbReference type="Proteomes" id="UP000031056">
    <property type="component" value="Unassembled WGS sequence"/>
</dbReference>
<accession>A0A0B2ULC9</accession>
<dbReference type="GeneID" id="26261817"/>
<dbReference type="InParanoid" id="A0A0B2ULC9"/>
<name>A0A0B2ULC9_9MICR</name>
<evidence type="ECO:0000313" key="1">
    <source>
        <dbReference type="EMBL" id="KHN69755.1"/>
    </source>
</evidence>
<proteinExistence type="predicted"/>
<dbReference type="HOGENOM" id="CLU_647279_0_0_1"/>
<comment type="caution">
    <text evidence="1">The sequence shown here is derived from an EMBL/GenBank/DDBJ whole genome shotgun (WGS) entry which is preliminary data.</text>
</comment>
<dbReference type="RefSeq" id="XP_014563797.1">
    <property type="nucleotide sequence ID" value="XM_014708311.1"/>
</dbReference>
<dbReference type="OrthoDB" id="2191847at2759"/>
<dbReference type="EMBL" id="JOKQ01000005">
    <property type="protein sequence ID" value="KHN69755.1"/>
    <property type="molecule type" value="Genomic_DNA"/>
</dbReference>
<dbReference type="AlphaFoldDB" id="A0A0B2ULC9"/>
<reference evidence="1 2" key="1">
    <citation type="journal article" date="2014" name="MBio">
        <title>The Ordospora colligata genome; evolution of extreme reduction in microsporidia and host-to-parasite horizontal gene transfer.</title>
        <authorList>
            <person name="Pombert J.-F."/>
            <person name="Haag K.L."/>
            <person name="Beidas S."/>
            <person name="Ebert D."/>
            <person name="Keeling P.J."/>
        </authorList>
    </citation>
    <scope>NUCLEOTIDE SEQUENCE [LARGE SCALE GENOMIC DNA]</scope>
    <source>
        <strain evidence="1 2">OC4</strain>
    </source>
</reference>
<protein>
    <submittedName>
        <fullName evidence="1">Uncharacterized protein</fullName>
    </submittedName>
</protein>
<dbReference type="VEuPathDB" id="MicrosporidiaDB:M896_051640"/>
<sequence>MKSLELTVDNINAVSIEMARNKEMLRENVNHLIGFMLQSFPEKNELLSKIKVLNMYHKASKQIDTELDVMDQIALNVFTAKDIIGKEFNASMIELFKDPSTFSRAFVIYFFKNWSAKQERIDQAMNALSDLILSETGLKSKFYGFMSEFEFTEENAECEYEDSIDDINTSDSHSDSNIQVDCENHMNDEHTDAFNSEDSEEINKVNQNLSVIFKNMKKKISSKSLVTCVKVLDAIEAIIENNVSCKYDIAPVLMFISCHTHISLIFKRSMKLMKIVFKHRECTDRTHLFEMFCSLLQENEDMVRMTMLIIDVCKEEFDWTVFFRCTETNKKIDLGLIDRKYFSPACFYEFLIFTEFPERYLKLAKLIIKNESDIEILKALKCSVRSNLAPQYNQPLIQVITFRINCLTQSSNGTDIESPEKRIKSEYNNTN</sequence>
<organism evidence="1 2">
    <name type="scientific">Ordospora colligata OC4</name>
    <dbReference type="NCBI Taxonomy" id="1354746"/>
    <lineage>
        <taxon>Eukaryota</taxon>
        <taxon>Fungi</taxon>
        <taxon>Fungi incertae sedis</taxon>
        <taxon>Microsporidia</taxon>
        <taxon>Ordosporidae</taxon>
        <taxon>Ordospora</taxon>
    </lineage>
</organism>
<evidence type="ECO:0000313" key="2">
    <source>
        <dbReference type="Proteomes" id="UP000031056"/>
    </source>
</evidence>